<protein>
    <recommendedName>
        <fullName evidence="3">Beta-lactamase-related domain-containing protein</fullName>
    </recommendedName>
</protein>
<sequence>MTKSFLATPVLGKGIMIISPQASRKWSSENDDFQAFLTSVLCK</sequence>
<dbReference type="RefSeq" id="WP_255428627.1">
    <property type="nucleotide sequence ID" value="NZ_CP014616.1"/>
</dbReference>
<comment type="caution">
    <text evidence="1">The sequence shown here is derived from an EMBL/GenBank/DDBJ whole genome shotgun (WGS) entry which is preliminary data.</text>
</comment>
<evidence type="ECO:0000313" key="2">
    <source>
        <dbReference type="Proteomes" id="UP001549104"/>
    </source>
</evidence>
<keyword evidence="2" id="KW-1185">Reference proteome</keyword>
<dbReference type="Proteomes" id="UP001549104">
    <property type="component" value="Unassembled WGS sequence"/>
</dbReference>
<reference evidence="1 2" key="1">
    <citation type="submission" date="2024-06" db="EMBL/GenBank/DDBJ databases">
        <title>Sorghum-associated microbial communities from plants grown in Nebraska, USA.</title>
        <authorList>
            <person name="Schachtman D."/>
        </authorList>
    </citation>
    <scope>NUCLEOTIDE SEQUENCE [LARGE SCALE GENOMIC DNA]</scope>
    <source>
        <strain evidence="1 2">1288</strain>
    </source>
</reference>
<evidence type="ECO:0008006" key="3">
    <source>
        <dbReference type="Google" id="ProtNLM"/>
    </source>
</evidence>
<evidence type="ECO:0000313" key="1">
    <source>
        <dbReference type="EMBL" id="MET3658759.1"/>
    </source>
</evidence>
<gene>
    <name evidence="1" type="ORF">ABIC55_003877</name>
</gene>
<dbReference type="EMBL" id="JBEPME010000006">
    <property type="protein sequence ID" value="MET3658759.1"/>
    <property type="molecule type" value="Genomic_DNA"/>
</dbReference>
<organism evidence="1 2">
    <name type="scientific">Sporosarcina psychrophila</name>
    <name type="common">Bacillus psychrophilus</name>
    <dbReference type="NCBI Taxonomy" id="1476"/>
    <lineage>
        <taxon>Bacteria</taxon>
        <taxon>Bacillati</taxon>
        <taxon>Bacillota</taxon>
        <taxon>Bacilli</taxon>
        <taxon>Bacillales</taxon>
        <taxon>Caryophanaceae</taxon>
        <taxon>Sporosarcina</taxon>
    </lineage>
</organism>
<name>A0ABV2KF98_SPOPS</name>
<accession>A0ABV2KF98</accession>
<proteinExistence type="predicted"/>